<dbReference type="PANTHER" id="PTHR43553">
    <property type="entry name" value="HEAVY METAL TRANSPORTER"/>
    <property type="match status" value="1"/>
</dbReference>
<keyword evidence="8" id="KW-1278">Translocase</keyword>
<dbReference type="PROSITE" id="PS50893">
    <property type="entry name" value="ABC_TRANSPORTER_2"/>
    <property type="match status" value="2"/>
</dbReference>
<evidence type="ECO:0000259" key="11">
    <source>
        <dbReference type="PROSITE" id="PS50893"/>
    </source>
</evidence>
<dbReference type="GO" id="GO:0042626">
    <property type="term" value="F:ATPase-coupled transmembrane transporter activity"/>
    <property type="evidence" value="ECO:0007669"/>
    <property type="project" value="TreeGrafter"/>
</dbReference>
<evidence type="ECO:0000256" key="2">
    <source>
        <dbReference type="ARBA" id="ARBA00005417"/>
    </source>
</evidence>
<keyword evidence="7 12" id="KW-0067">ATP-binding</keyword>
<feature type="domain" description="ABC transporter" evidence="11">
    <location>
        <begin position="266"/>
        <end position="486"/>
    </location>
</feature>
<comment type="caution">
    <text evidence="12">The sequence shown here is derived from an EMBL/GenBank/DDBJ whole genome shotgun (WGS) entry which is preliminary data.</text>
</comment>
<dbReference type="RefSeq" id="WP_006567735.1">
    <property type="nucleotide sequence ID" value="NZ_QTJW01000005.1"/>
</dbReference>
<organism evidence="12 13">
    <name type="scientific">Hungatella hathewayi</name>
    <dbReference type="NCBI Taxonomy" id="154046"/>
    <lineage>
        <taxon>Bacteria</taxon>
        <taxon>Bacillati</taxon>
        <taxon>Bacillota</taxon>
        <taxon>Clostridia</taxon>
        <taxon>Lachnospirales</taxon>
        <taxon>Lachnospiraceae</taxon>
        <taxon>Hungatella</taxon>
    </lineage>
</organism>
<dbReference type="PROSITE" id="PS00211">
    <property type="entry name" value="ABC_TRANSPORTER_1"/>
    <property type="match status" value="1"/>
</dbReference>
<accession>A0A3E3DP99</accession>
<evidence type="ECO:0000313" key="12">
    <source>
        <dbReference type="EMBL" id="RGD71144.1"/>
    </source>
</evidence>
<dbReference type="InterPro" id="IPR003593">
    <property type="entry name" value="AAA+_ATPase"/>
</dbReference>
<dbReference type="EMBL" id="QTJW01000005">
    <property type="protein sequence ID" value="RGD71144.1"/>
    <property type="molecule type" value="Genomic_DNA"/>
</dbReference>
<dbReference type="InterPro" id="IPR003439">
    <property type="entry name" value="ABC_transporter-like_ATP-bd"/>
</dbReference>
<feature type="domain" description="ABC transporter" evidence="11">
    <location>
        <begin position="5"/>
        <end position="243"/>
    </location>
</feature>
<keyword evidence="4" id="KW-1003">Cell membrane</keyword>
<dbReference type="GO" id="GO:0043190">
    <property type="term" value="C:ATP-binding cassette (ABC) transporter complex"/>
    <property type="evidence" value="ECO:0007669"/>
    <property type="project" value="TreeGrafter"/>
</dbReference>
<evidence type="ECO:0000313" key="13">
    <source>
        <dbReference type="Proteomes" id="UP000261023"/>
    </source>
</evidence>
<dbReference type="InterPro" id="IPR015856">
    <property type="entry name" value="ABC_transpr_CbiO/EcfA_su"/>
</dbReference>
<evidence type="ECO:0000256" key="1">
    <source>
        <dbReference type="ARBA" id="ARBA00004202"/>
    </source>
</evidence>
<evidence type="ECO:0000256" key="5">
    <source>
        <dbReference type="ARBA" id="ARBA00022737"/>
    </source>
</evidence>
<dbReference type="InterPro" id="IPR027417">
    <property type="entry name" value="P-loop_NTPase"/>
</dbReference>
<dbReference type="OrthoDB" id="501320at2"/>
<dbReference type="Gene3D" id="3.40.50.300">
    <property type="entry name" value="P-loop containing nucleotide triphosphate hydrolases"/>
    <property type="match status" value="2"/>
</dbReference>
<dbReference type="CDD" id="cd03225">
    <property type="entry name" value="ABC_cobalt_CbiO_domain1"/>
    <property type="match status" value="1"/>
</dbReference>
<dbReference type="GO" id="GO:0005524">
    <property type="term" value="F:ATP binding"/>
    <property type="evidence" value="ECO:0007669"/>
    <property type="project" value="UniProtKB-KW"/>
</dbReference>
<evidence type="ECO:0000256" key="7">
    <source>
        <dbReference type="ARBA" id="ARBA00022840"/>
    </source>
</evidence>
<protein>
    <submittedName>
        <fullName evidence="12">ATP-binding cassette domain-containing protein</fullName>
    </submittedName>
</protein>
<keyword evidence="9" id="KW-0472">Membrane</keyword>
<evidence type="ECO:0000256" key="3">
    <source>
        <dbReference type="ARBA" id="ARBA00022448"/>
    </source>
</evidence>
<reference evidence="12 13" key="1">
    <citation type="submission" date="2018-08" db="EMBL/GenBank/DDBJ databases">
        <title>A genome reference for cultivated species of the human gut microbiota.</title>
        <authorList>
            <person name="Zou Y."/>
            <person name="Xue W."/>
            <person name="Luo G."/>
        </authorList>
    </citation>
    <scope>NUCLEOTIDE SEQUENCE [LARGE SCALE GENOMIC DNA]</scope>
    <source>
        <strain evidence="12 13">AF19-13AC</strain>
    </source>
</reference>
<gene>
    <name evidence="12" type="ORF">DWX31_09590</name>
</gene>
<dbReference type="InterPro" id="IPR050095">
    <property type="entry name" value="ECF_ABC_transporter_ATP-bd"/>
</dbReference>
<sequence length="487" mass="54362">MGKEIEMQHVTFSYQHKIPQLTDINLNIKAGETVVITGPSGSGKSSLTRVINGLIPYFYEGDLKGTVNVEKQPLSSYPSWERGKIIGNVFQDPRSQFFANEVAGEIAFGCENYGYSHEEIVAHVQASADSMGINNILNYNIRNLSYGMRQKVAIASAEAIEPEIYVMDEPSANLDTDSTERLGNTIRKLKEKGKTILIAEHRLYYLMPIADRFLYIKDGRVMHEFTQAEIRQLAAEEIRKLGLRNPDLHTVTCSHMPFENNSDVILEVKDLCKTFGKLVVADHISFSCRRGESIAIIGSNGMGKSTMGKMLSGLLKEDSGRVTLFGNKSNIKKRRGTVWYIPQDLDSQLFGEDLIDELILGSKESPEIREKAGQILTELDLYEFREQHPSTLSGGQKQRLALAVALMHEAPIIILDEPTSGLDGVNMRKVSHVIQELAGRGRTILVITHDAECVLSCCQRAIRLEEGKVTDDFVINSADYLLEKMGY</sequence>
<dbReference type="GO" id="GO:0016887">
    <property type="term" value="F:ATP hydrolysis activity"/>
    <property type="evidence" value="ECO:0007669"/>
    <property type="project" value="InterPro"/>
</dbReference>
<dbReference type="InterPro" id="IPR017871">
    <property type="entry name" value="ABC_transporter-like_CS"/>
</dbReference>
<dbReference type="PANTHER" id="PTHR43553:SF23">
    <property type="entry name" value="ABC TRANSPORTER ATP-BINDING COMPONENT"/>
    <property type="match status" value="1"/>
</dbReference>
<dbReference type="SUPFAM" id="SSF52540">
    <property type="entry name" value="P-loop containing nucleoside triphosphate hydrolases"/>
    <property type="match status" value="2"/>
</dbReference>
<comment type="similarity">
    <text evidence="2">Belongs to the ABC transporter superfamily.</text>
</comment>
<dbReference type="Proteomes" id="UP000261023">
    <property type="component" value="Unassembled WGS sequence"/>
</dbReference>
<comment type="subcellular location">
    <subcellularLocation>
        <location evidence="1">Cell membrane</location>
        <topology evidence="1">Peripheral membrane protein</topology>
    </subcellularLocation>
</comment>
<evidence type="ECO:0000256" key="6">
    <source>
        <dbReference type="ARBA" id="ARBA00022741"/>
    </source>
</evidence>
<evidence type="ECO:0000256" key="9">
    <source>
        <dbReference type="ARBA" id="ARBA00023136"/>
    </source>
</evidence>
<dbReference type="AlphaFoldDB" id="A0A3E3DP99"/>
<keyword evidence="6" id="KW-0547">Nucleotide-binding</keyword>
<keyword evidence="5" id="KW-0677">Repeat</keyword>
<dbReference type="SMART" id="SM00382">
    <property type="entry name" value="AAA"/>
    <property type="match status" value="2"/>
</dbReference>
<evidence type="ECO:0000256" key="10">
    <source>
        <dbReference type="ARBA" id="ARBA00025157"/>
    </source>
</evidence>
<dbReference type="Pfam" id="PF00005">
    <property type="entry name" value="ABC_tran"/>
    <property type="match status" value="2"/>
</dbReference>
<evidence type="ECO:0000256" key="4">
    <source>
        <dbReference type="ARBA" id="ARBA00022475"/>
    </source>
</evidence>
<proteinExistence type="inferred from homology"/>
<evidence type="ECO:0000256" key="8">
    <source>
        <dbReference type="ARBA" id="ARBA00022967"/>
    </source>
</evidence>
<keyword evidence="3" id="KW-0813">Transport</keyword>
<name>A0A3E3DP99_9FIRM</name>
<comment type="function">
    <text evidence="10">Probably part of an ABC transporter complex. Responsible for energy coupling to the transport system.</text>
</comment>